<dbReference type="RefSeq" id="WP_154534827.1">
    <property type="nucleotide sequence ID" value="NZ_VUNG01000032.1"/>
</dbReference>
<protein>
    <submittedName>
        <fullName evidence="1">Uncharacterized protein</fullName>
    </submittedName>
</protein>
<proteinExistence type="predicted"/>
<name>A0A7K0KH33_9BACT</name>
<reference evidence="1 2" key="1">
    <citation type="submission" date="2019-08" db="EMBL/GenBank/DDBJ databases">
        <title>In-depth cultivation of the pig gut microbiome towards novel bacterial diversity and tailored functional studies.</title>
        <authorList>
            <person name="Wylensek D."/>
            <person name="Hitch T.C.A."/>
            <person name="Clavel T."/>
        </authorList>
    </citation>
    <scope>NUCLEOTIDE SEQUENCE [LARGE SCALE GENOMIC DNA]</scope>
    <source>
        <strain evidence="1 2">LKV-178-WT-2A</strain>
    </source>
</reference>
<dbReference type="AlphaFoldDB" id="A0A7K0KH33"/>
<accession>A0A7K0KH33</accession>
<keyword evidence="2" id="KW-1185">Reference proteome</keyword>
<dbReference type="Proteomes" id="UP000438914">
    <property type="component" value="Unassembled WGS sequence"/>
</dbReference>
<sequence length="182" mass="21900">MDEHYKQLLADFNEAMKQQLIKLRLETIKVGENFKTACFKRDFEVIGKCFLGYRYSKIHPIQTMRAKKIWAILNGSLDNYLDLYDDGVICGGFDYDSTEEPDSENMMLYLGEEPDNWNEFLDREKTDDMQLIHSFHFLFTDMDFTIFDLLWVRDFNVEIHLKMEYDTYPKDEKEEEITFTWD</sequence>
<organism evidence="1 2">
    <name type="scientific">Hallella mizrahii</name>
    <dbReference type="NCBI Taxonomy" id="2606637"/>
    <lineage>
        <taxon>Bacteria</taxon>
        <taxon>Pseudomonadati</taxon>
        <taxon>Bacteroidota</taxon>
        <taxon>Bacteroidia</taxon>
        <taxon>Bacteroidales</taxon>
        <taxon>Prevotellaceae</taxon>
        <taxon>Hallella</taxon>
    </lineage>
</organism>
<evidence type="ECO:0000313" key="2">
    <source>
        <dbReference type="Proteomes" id="UP000438914"/>
    </source>
</evidence>
<gene>
    <name evidence="1" type="ORF">FYJ73_11295</name>
</gene>
<comment type="caution">
    <text evidence="1">The sequence shown here is derived from an EMBL/GenBank/DDBJ whole genome shotgun (WGS) entry which is preliminary data.</text>
</comment>
<evidence type="ECO:0000313" key="1">
    <source>
        <dbReference type="EMBL" id="MST85241.1"/>
    </source>
</evidence>
<dbReference type="EMBL" id="VUNG01000032">
    <property type="protein sequence ID" value="MST85241.1"/>
    <property type="molecule type" value="Genomic_DNA"/>
</dbReference>